<keyword evidence="10" id="KW-1185">Reference proteome</keyword>
<evidence type="ECO:0000256" key="5">
    <source>
        <dbReference type="ARBA" id="ARBA00022741"/>
    </source>
</evidence>
<dbReference type="STRING" id="1122192.SAMN02745673_01265"/>
<dbReference type="EMBL" id="FUWS01000003">
    <property type="protein sequence ID" value="SJZ73913.1"/>
    <property type="molecule type" value="Genomic_DNA"/>
</dbReference>
<dbReference type="GO" id="GO:0016887">
    <property type="term" value="F:ATP hydrolysis activity"/>
    <property type="evidence" value="ECO:0007669"/>
    <property type="project" value="InterPro"/>
</dbReference>
<dbReference type="PANTHER" id="PTHR43297:SF2">
    <property type="entry name" value="DIPEPTIDE TRANSPORT ATP-BINDING PROTEIN DPPD"/>
    <property type="match status" value="1"/>
</dbReference>
<keyword evidence="3" id="KW-0813">Transport</keyword>
<comment type="subcellular location">
    <subcellularLocation>
        <location evidence="1">Cell membrane</location>
        <topology evidence="1">Peripheral membrane protein</topology>
    </subcellularLocation>
</comment>
<dbReference type="InterPro" id="IPR003439">
    <property type="entry name" value="ABC_transporter-like_ATP-bd"/>
</dbReference>
<keyword evidence="6 9" id="KW-0067">ATP-binding</keyword>
<evidence type="ECO:0000313" key="10">
    <source>
        <dbReference type="Proteomes" id="UP000190637"/>
    </source>
</evidence>
<dbReference type="Pfam" id="PF00005">
    <property type="entry name" value="ABC_tran"/>
    <property type="match status" value="1"/>
</dbReference>
<dbReference type="InterPro" id="IPR027417">
    <property type="entry name" value="P-loop_NTPase"/>
</dbReference>
<organism evidence="9 10">
    <name type="scientific">Marinactinospora thermotolerans DSM 45154</name>
    <dbReference type="NCBI Taxonomy" id="1122192"/>
    <lineage>
        <taxon>Bacteria</taxon>
        <taxon>Bacillati</taxon>
        <taxon>Actinomycetota</taxon>
        <taxon>Actinomycetes</taxon>
        <taxon>Streptosporangiales</taxon>
        <taxon>Nocardiopsidaceae</taxon>
        <taxon>Marinactinospora</taxon>
    </lineage>
</organism>
<keyword evidence="7" id="KW-0472">Membrane</keyword>
<dbReference type="RefSeq" id="WP_078760669.1">
    <property type="nucleotide sequence ID" value="NZ_FUWS01000003.1"/>
</dbReference>
<dbReference type="InterPro" id="IPR050388">
    <property type="entry name" value="ABC_Ni/Peptide_Import"/>
</dbReference>
<sequence>MTASLLTVEGLRIGIAGRPIIDGVDLRLAEGEVTALVGRSGGGKSLTARALVGLRPRSAEVEGRALLRVGDGVQEDLLALPPRRLRALRGAWVGYVFQEAQAALNPTVTVGRHFAETLRAHGVPRSLRYARGLAALRDAGVEEPERMWGRHPFELSGGQAQRVTIALACAPEPRLLIADEVTSALDPVTQAGVLDTLCSGARAAGRALLLITHDLAVAGRWADHVVVLEGGRVVESGPARAVLAAPAHPFTADLVRASGAVARAGR</sequence>
<evidence type="ECO:0000256" key="6">
    <source>
        <dbReference type="ARBA" id="ARBA00022840"/>
    </source>
</evidence>
<evidence type="ECO:0000256" key="3">
    <source>
        <dbReference type="ARBA" id="ARBA00022448"/>
    </source>
</evidence>
<dbReference type="Gene3D" id="3.40.50.300">
    <property type="entry name" value="P-loop containing nucleotide triphosphate hydrolases"/>
    <property type="match status" value="1"/>
</dbReference>
<name>A0A1T4N3T8_9ACTN</name>
<evidence type="ECO:0000259" key="8">
    <source>
        <dbReference type="PROSITE" id="PS50893"/>
    </source>
</evidence>
<feature type="domain" description="ABC transporter" evidence="8">
    <location>
        <begin position="6"/>
        <end position="255"/>
    </location>
</feature>
<evidence type="ECO:0000256" key="1">
    <source>
        <dbReference type="ARBA" id="ARBA00004202"/>
    </source>
</evidence>
<dbReference type="GO" id="GO:0005886">
    <property type="term" value="C:plasma membrane"/>
    <property type="evidence" value="ECO:0007669"/>
    <property type="project" value="UniProtKB-SubCell"/>
</dbReference>
<dbReference type="CDD" id="cd03257">
    <property type="entry name" value="ABC_NikE_OppD_transporters"/>
    <property type="match status" value="1"/>
</dbReference>
<dbReference type="Proteomes" id="UP000190637">
    <property type="component" value="Unassembled WGS sequence"/>
</dbReference>
<keyword evidence="4" id="KW-1003">Cell membrane</keyword>
<dbReference type="InterPro" id="IPR003593">
    <property type="entry name" value="AAA+_ATPase"/>
</dbReference>
<dbReference type="SMART" id="SM00382">
    <property type="entry name" value="AAA"/>
    <property type="match status" value="1"/>
</dbReference>
<dbReference type="AlphaFoldDB" id="A0A1T4N3T8"/>
<comment type="similarity">
    <text evidence="2">Belongs to the ABC transporter superfamily.</text>
</comment>
<evidence type="ECO:0000256" key="7">
    <source>
        <dbReference type="ARBA" id="ARBA00023136"/>
    </source>
</evidence>
<dbReference type="SUPFAM" id="SSF52540">
    <property type="entry name" value="P-loop containing nucleoside triphosphate hydrolases"/>
    <property type="match status" value="1"/>
</dbReference>
<gene>
    <name evidence="9" type="ORF">SAMN02745673_01265</name>
</gene>
<evidence type="ECO:0000256" key="2">
    <source>
        <dbReference type="ARBA" id="ARBA00005417"/>
    </source>
</evidence>
<protein>
    <submittedName>
        <fullName evidence="9">Peptide/nickel transport system ATP-binding protein</fullName>
    </submittedName>
</protein>
<evidence type="ECO:0000256" key="4">
    <source>
        <dbReference type="ARBA" id="ARBA00022475"/>
    </source>
</evidence>
<evidence type="ECO:0000313" key="9">
    <source>
        <dbReference type="EMBL" id="SJZ73913.1"/>
    </source>
</evidence>
<reference evidence="9 10" key="1">
    <citation type="submission" date="2017-02" db="EMBL/GenBank/DDBJ databases">
        <authorList>
            <person name="Peterson S.W."/>
        </authorList>
    </citation>
    <scope>NUCLEOTIDE SEQUENCE [LARGE SCALE GENOMIC DNA]</scope>
    <source>
        <strain evidence="9 10">DSM 45154</strain>
    </source>
</reference>
<dbReference type="GO" id="GO:0005524">
    <property type="term" value="F:ATP binding"/>
    <property type="evidence" value="ECO:0007669"/>
    <property type="project" value="UniProtKB-KW"/>
</dbReference>
<dbReference type="OrthoDB" id="2986442at2"/>
<dbReference type="PROSITE" id="PS50893">
    <property type="entry name" value="ABC_TRANSPORTER_2"/>
    <property type="match status" value="1"/>
</dbReference>
<dbReference type="PANTHER" id="PTHR43297">
    <property type="entry name" value="OLIGOPEPTIDE TRANSPORT ATP-BINDING PROTEIN APPD"/>
    <property type="match status" value="1"/>
</dbReference>
<keyword evidence="5" id="KW-0547">Nucleotide-binding</keyword>
<accession>A0A1T4N3T8</accession>
<proteinExistence type="inferred from homology"/>